<dbReference type="EMBL" id="JAENHO010000022">
    <property type="protein sequence ID" value="MBL7261756.1"/>
    <property type="molecule type" value="Genomic_DNA"/>
</dbReference>
<evidence type="ECO:0000256" key="4">
    <source>
        <dbReference type="PIRNR" id="PIRNR002756"/>
    </source>
</evidence>
<keyword evidence="3 4" id="KW-0592">Phosphate transport</keyword>
<accession>A0ABS1W4T3</accession>
<dbReference type="Gene3D" id="3.40.190.10">
    <property type="entry name" value="Periplasmic binding protein-like II"/>
    <property type="match status" value="2"/>
</dbReference>
<dbReference type="PANTHER" id="PTHR42996">
    <property type="entry name" value="PHOSPHATE-BINDING PROTEIN PSTS"/>
    <property type="match status" value="1"/>
</dbReference>
<evidence type="ECO:0000313" key="7">
    <source>
        <dbReference type="Proteomes" id="UP000598996"/>
    </source>
</evidence>
<organism evidence="6 7">
    <name type="scientific">Paractinoplanes lichenicola</name>
    <dbReference type="NCBI Taxonomy" id="2802976"/>
    <lineage>
        <taxon>Bacteria</taxon>
        <taxon>Bacillati</taxon>
        <taxon>Actinomycetota</taxon>
        <taxon>Actinomycetes</taxon>
        <taxon>Micromonosporales</taxon>
        <taxon>Micromonosporaceae</taxon>
        <taxon>Paractinoplanes</taxon>
    </lineage>
</organism>
<evidence type="ECO:0000259" key="5">
    <source>
        <dbReference type="Pfam" id="PF12849"/>
    </source>
</evidence>
<evidence type="ECO:0000256" key="1">
    <source>
        <dbReference type="ARBA" id="ARBA00008725"/>
    </source>
</evidence>
<sequence length="347" mass="36173">MKTRLLGLAALLLAVAACDSPSSPDRAYIDCSKGSISAQGSSAQANAVSAWIKDYQVSCAEATIEYASVGSGDGRRAFFAGTGHFAGSDSPTPDDEQTQARVRCKGPLVHLPMVVGPIALAYTVAGVDDLRLSPATIARIFTGKITRWNDQAIKADNPGATLPETPIRTVHRAGSSGTTDNFTRFLASTAQTDWALKASSTWPARGGVAAENSNDLVSAIERTDGAIGYVEASYARFHNLPTALVGNASGQFVELNDAAAARTVAGARVVGTEGLRLELDYRIADPLAYPLVLVTYEIVCKTGTPDLVKSFLTYASSTAGQNTAAATGYSPLPEELRAKVAEAVGGL</sequence>
<dbReference type="InterPro" id="IPR005673">
    <property type="entry name" value="ABC_phos-bd_PstS"/>
</dbReference>
<dbReference type="InterPro" id="IPR050962">
    <property type="entry name" value="Phosphate-bind_PstS"/>
</dbReference>
<proteinExistence type="inferred from homology"/>
<keyword evidence="2 4" id="KW-0813">Transport</keyword>
<comment type="similarity">
    <text evidence="1 4">Belongs to the PstS family.</text>
</comment>
<name>A0ABS1W4T3_9ACTN</name>
<dbReference type="Pfam" id="PF12849">
    <property type="entry name" value="PBP_like_2"/>
    <property type="match status" value="1"/>
</dbReference>
<evidence type="ECO:0000256" key="3">
    <source>
        <dbReference type="ARBA" id="ARBA00022592"/>
    </source>
</evidence>
<gene>
    <name evidence="6" type="primary">pstS</name>
    <name evidence="6" type="ORF">JKJ07_46520</name>
</gene>
<reference evidence="6 7" key="1">
    <citation type="submission" date="2021-01" db="EMBL/GenBank/DDBJ databases">
        <title>Actinoplanes sp. nov. LDG1-01 isolated from lichen.</title>
        <authorList>
            <person name="Saeng-In P."/>
            <person name="Phongsopitanun W."/>
            <person name="Kanchanasin P."/>
            <person name="Yuki M."/>
            <person name="Kudo T."/>
            <person name="Ohkuma M."/>
            <person name="Tanasupawat S."/>
        </authorList>
    </citation>
    <scope>NUCLEOTIDE SEQUENCE [LARGE SCALE GENOMIC DNA]</scope>
    <source>
        <strain evidence="6 7">LDG1-01</strain>
    </source>
</reference>
<dbReference type="PROSITE" id="PS51257">
    <property type="entry name" value="PROKAR_LIPOPROTEIN"/>
    <property type="match status" value="1"/>
</dbReference>
<dbReference type="PIRSF" id="PIRSF002756">
    <property type="entry name" value="PstS"/>
    <property type="match status" value="1"/>
</dbReference>
<dbReference type="RefSeq" id="WP_203078209.1">
    <property type="nucleotide sequence ID" value="NZ_JAENHO010000022.1"/>
</dbReference>
<feature type="domain" description="PBP" evidence="5">
    <location>
        <begin position="32"/>
        <end position="316"/>
    </location>
</feature>
<keyword evidence="7" id="KW-1185">Reference proteome</keyword>
<protein>
    <recommendedName>
        <fullName evidence="4">Phosphate-binding protein</fullName>
    </recommendedName>
</protein>
<dbReference type="PANTHER" id="PTHR42996:SF1">
    <property type="entry name" value="PHOSPHATE-BINDING PROTEIN PSTS"/>
    <property type="match status" value="1"/>
</dbReference>
<dbReference type="CDD" id="cd13565">
    <property type="entry name" value="PBP2_PstS"/>
    <property type="match status" value="1"/>
</dbReference>
<dbReference type="Proteomes" id="UP000598996">
    <property type="component" value="Unassembled WGS sequence"/>
</dbReference>
<dbReference type="InterPro" id="IPR024370">
    <property type="entry name" value="PBP_domain"/>
</dbReference>
<evidence type="ECO:0000256" key="2">
    <source>
        <dbReference type="ARBA" id="ARBA00022448"/>
    </source>
</evidence>
<dbReference type="NCBIfam" id="TIGR00975">
    <property type="entry name" value="3a0107s03"/>
    <property type="match status" value="1"/>
</dbReference>
<evidence type="ECO:0000313" key="6">
    <source>
        <dbReference type="EMBL" id="MBL7261756.1"/>
    </source>
</evidence>
<comment type="caution">
    <text evidence="6">The sequence shown here is derived from an EMBL/GenBank/DDBJ whole genome shotgun (WGS) entry which is preliminary data.</text>
</comment>
<dbReference type="SUPFAM" id="SSF53850">
    <property type="entry name" value="Periplasmic binding protein-like II"/>
    <property type="match status" value="1"/>
</dbReference>